<sequence length="223" mass="25044">MDDQSKIPMTPFDTLISTPGLRMMKLMIPYLPPSNQRMLAVYVKFMELQQTFSFFQNFRSDLHSCAFEKEVSSPSDILEELRPFLRKSDCEMIDQIQNMLSAMEIAASFQNMTKESSSKQSCSDASSDSSSSTPAFDLSMLLQGMLSPEQQNLFETYRDLSSDVSAADTDANMQELPISLEPNSLEGIVYEQLDGTPNVTEDGPSKTGTDPDCSHKNEREIRQ</sequence>
<protein>
    <submittedName>
        <fullName evidence="3">Uncharacterized protein</fullName>
    </submittedName>
</protein>
<keyword evidence="5" id="KW-1185">Reference proteome</keyword>
<evidence type="ECO:0000256" key="1">
    <source>
        <dbReference type="SAM" id="MobiDB-lite"/>
    </source>
</evidence>
<reference evidence="2 5" key="1">
    <citation type="journal article" date="2018" name="Int. J. Syst. Evol. Microbiol.">
        <title>Draft Genome Sequence of Faecalimonas umbilicata JCM 30896T, an Acetate-Producing Bacterium Isolated from Human Feces.</title>
        <authorList>
            <person name="Sakamoto M."/>
            <person name="Ikeyama N."/>
            <person name="Yuki M."/>
            <person name="Ohkuma M."/>
        </authorList>
    </citation>
    <scope>NUCLEOTIDE SEQUENCE [LARGE SCALE GENOMIC DNA]</scope>
    <source>
        <strain evidence="2 5">EGH7</strain>
    </source>
</reference>
<dbReference type="EMBL" id="BHEO01000008">
    <property type="protein sequence ID" value="GBU06453.1"/>
    <property type="molecule type" value="Genomic_DNA"/>
</dbReference>
<dbReference type="Proteomes" id="UP000294613">
    <property type="component" value="Unassembled WGS sequence"/>
</dbReference>
<dbReference type="EMBL" id="SLZV01000047">
    <property type="protein sequence ID" value="TCS59982.1"/>
    <property type="molecule type" value="Genomic_DNA"/>
</dbReference>
<dbReference type="Proteomes" id="UP000702954">
    <property type="component" value="Unassembled WGS sequence"/>
</dbReference>
<organism evidence="3 4">
    <name type="scientific">Faecalimonas umbilicata</name>
    <dbReference type="NCBI Taxonomy" id="1912855"/>
    <lineage>
        <taxon>Bacteria</taxon>
        <taxon>Bacillati</taxon>
        <taxon>Bacillota</taxon>
        <taxon>Clostridia</taxon>
        <taxon>Lachnospirales</taxon>
        <taxon>Lachnospiraceae</taxon>
        <taxon>Faecalimonas</taxon>
    </lineage>
</organism>
<accession>A0A4R3J455</accession>
<dbReference type="RefSeq" id="WP_116442340.1">
    <property type="nucleotide sequence ID" value="NZ_BHEO01000008.1"/>
</dbReference>
<gene>
    <name evidence="3" type="ORF">EDD74_14710</name>
    <name evidence="2" type="ORF">FAEUMB_29940</name>
</gene>
<dbReference type="AlphaFoldDB" id="A0A4R3J455"/>
<evidence type="ECO:0000313" key="5">
    <source>
        <dbReference type="Proteomes" id="UP000702954"/>
    </source>
</evidence>
<name>A0A4R3J455_9FIRM</name>
<evidence type="ECO:0000313" key="4">
    <source>
        <dbReference type="Proteomes" id="UP000294613"/>
    </source>
</evidence>
<evidence type="ECO:0000313" key="3">
    <source>
        <dbReference type="EMBL" id="TCS59982.1"/>
    </source>
</evidence>
<evidence type="ECO:0000313" key="2">
    <source>
        <dbReference type="EMBL" id="GBU06453.1"/>
    </source>
</evidence>
<reference evidence="3 4" key="2">
    <citation type="submission" date="2019-03" db="EMBL/GenBank/DDBJ databases">
        <title>Genomic Encyclopedia of Type Strains, Phase IV (KMG-IV): sequencing the most valuable type-strain genomes for metagenomic binning, comparative biology and taxonomic classification.</title>
        <authorList>
            <person name="Goeker M."/>
        </authorList>
    </citation>
    <scope>NUCLEOTIDE SEQUENCE [LARGE SCALE GENOMIC DNA]</scope>
    <source>
        <strain evidence="3 4">DSM 103426</strain>
    </source>
</reference>
<comment type="caution">
    <text evidence="3">The sequence shown here is derived from an EMBL/GenBank/DDBJ whole genome shotgun (WGS) entry which is preliminary data.</text>
</comment>
<feature type="region of interest" description="Disordered" evidence="1">
    <location>
        <begin position="191"/>
        <end position="223"/>
    </location>
</feature>
<feature type="compositionally biased region" description="Basic and acidic residues" evidence="1">
    <location>
        <begin position="212"/>
        <end position="223"/>
    </location>
</feature>
<proteinExistence type="predicted"/>